<dbReference type="CDD" id="cd06261">
    <property type="entry name" value="TM_PBP2"/>
    <property type="match status" value="1"/>
</dbReference>
<dbReference type="InterPro" id="IPR000515">
    <property type="entry name" value="MetI-like"/>
</dbReference>
<dbReference type="PROSITE" id="PS50928">
    <property type="entry name" value="ABC_TM1"/>
    <property type="match status" value="1"/>
</dbReference>
<proteinExistence type="inferred from homology"/>
<feature type="transmembrane region" description="Helical" evidence="7">
    <location>
        <begin position="252"/>
        <end position="273"/>
    </location>
</feature>
<dbReference type="PANTHER" id="PTHR30151">
    <property type="entry name" value="ALKANE SULFONATE ABC TRANSPORTER-RELATED, MEMBRANE SUBUNIT"/>
    <property type="match status" value="1"/>
</dbReference>
<feature type="domain" description="ABC transmembrane type-1" evidence="8">
    <location>
        <begin position="87"/>
        <end position="270"/>
    </location>
</feature>
<evidence type="ECO:0000256" key="6">
    <source>
        <dbReference type="ARBA" id="ARBA00023136"/>
    </source>
</evidence>
<gene>
    <name evidence="9" type="ORF">ETD86_16805</name>
</gene>
<comment type="subcellular location">
    <subcellularLocation>
        <location evidence="1 7">Cell membrane</location>
        <topology evidence="1 7">Multi-pass membrane protein</topology>
    </subcellularLocation>
</comment>
<dbReference type="OrthoDB" id="5458199at2"/>
<protein>
    <submittedName>
        <fullName evidence="9">ABC transporter permease</fullName>
    </submittedName>
</protein>
<dbReference type="GO" id="GO:0005886">
    <property type="term" value="C:plasma membrane"/>
    <property type="evidence" value="ECO:0007669"/>
    <property type="project" value="UniProtKB-SubCell"/>
</dbReference>
<evidence type="ECO:0000256" key="1">
    <source>
        <dbReference type="ARBA" id="ARBA00004651"/>
    </source>
</evidence>
<dbReference type="Proteomes" id="UP000309128">
    <property type="component" value="Unassembled WGS sequence"/>
</dbReference>
<evidence type="ECO:0000256" key="5">
    <source>
        <dbReference type="ARBA" id="ARBA00022989"/>
    </source>
</evidence>
<evidence type="ECO:0000313" key="10">
    <source>
        <dbReference type="Proteomes" id="UP000309128"/>
    </source>
</evidence>
<dbReference type="AlphaFoldDB" id="A0A5S4FLC7"/>
<evidence type="ECO:0000256" key="7">
    <source>
        <dbReference type="RuleBase" id="RU363032"/>
    </source>
</evidence>
<evidence type="ECO:0000256" key="2">
    <source>
        <dbReference type="ARBA" id="ARBA00022448"/>
    </source>
</evidence>
<dbReference type="GO" id="GO:0055085">
    <property type="term" value="P:transmembrane transport"/>
    <property type="evidence" value="ECO:0007669"/>
    <property type="project" value="InterPro"/>
</dbReference>
<sequence>MAGQADRGQDAHVTHDLRVSAQTLARARPVGTATRWSRRAAGAVAFVALIELLSRTGLVDPESLPPATEIAARGVTLVSDPAFRAHALTSMLAWAIGLGLAALIAVPLGLLLGSVPIIDAASRSVVEFLRPIPSVALIPLVALLIGTGLQLRVTLVVYAALWPILYNTMYGLRGVDPLAKESLRSYGFGPLSVLLRVSLPSSAPFIMTGFRLAAGVALILTVSTEIVAGQGEGIGVFIYLAGLAVPARMTDILAGVCWVGLFGVVVNALLVAAERRAFRWHHARLGEPG</sequence>
<comment type="similarity">
    <text evidence="7">Belongs to the binding-protein-dependent transport system permease family.</text>
</comment>
<organism evidence="9 10">
    <name type="scientific">Nonomuraea turkmeniaca</name>
    <dbReference type="NCBI Taxonomy" id="103838"/>
    <lineage>
        <taxon>Bacteria</taxon>
        <taxon>Bacillati</taxon>
        <taxon>Actinomycetota</taxon>
        <taxon>Actinomycetes</taxon>
        <taxon>Streptosporangiales</taxon>
        <taxon>Streptosporangiaceae</taxon>
        <taxon>Nonomuraea</taxon>
    </lineage>
</organism>
<comment type="caution">
    <text evidence="9">The sequence shown here is derived from an EMBL/GenBank/DDBJ whole genome shotgun (WGS) entry which is preliminary data.</text>
</comment>
<keyword evidence="4 7" id="KW-0812">Transmembrane</keyword>
<dbReference type="PANTHER" id="PTHR30151:SF0">
    <property type="entry name" value="ABC TRANSPORTER PERMEASE PROTEIN MJ0413-RELATED"/>
    <property type="match status" value="1"/>
</dbReference>
<evidence type="ECO:0000256" key="4">
    <source>
        <dbReference type="ARBA" id="ARBA00022692"/>
    </source>
</evidence>
<dbReference type="SUPFAM" id="SSF161098">
    <property type="entry name" value="MetI-like"/>
    <property type="match status" value="1"/>
</dbReference>
<evidence type="ECO:0000313" key="9">
    <source>
        <dbReference type="EMBL" id="TMR21021.1"/>
    </source>
</evidence>
<dbReference type="Pfam" id="PF00528">
    <property type="entry name" value="BPD_transp_1"/>
    <property type="match status" value="1"/>
</dbReference>
<evidence type="ECO:0000259" key="8">
    <source>
        <dbReference type="PROSITE" id="PS50928"/>
    </source>
</evidence>
<keyword evidence="3" id="KW-1003">Cell membrane</keyword>
<accession>A0A5S4FLC7</accession>
<keyword evidence="5 7" id="KW-1133">Transmembrane helix</keyword>
<dbReference type="InterPro" id="IPR035906">
    <property type="entry name" value="MetI-like_sf"/>
</dbReference>
<name>A0A5S4FLC7_9ACTN</name>
<feature type="transmembrane region" description="Helical" evidence="7">
    <location>
        <begin position="136"/>
        <end position="165"/>
    </location>
</feature>
<feature type="transmembrane region" description="Helical" evidence="7">
    <location>
        <begin position="213"/>
        <end position="240"/>
    </location>
</feature>
<feature type="transmembrane region" description="Helical" evidence="7">
    <location>
        <begin position="91"/>
        <end position="115"/>
    </location>
</feature>
<keyword evidence="6 7" id="KW-0472">Membrane</keyword>
<dbReference type="Gene3D" id="1.10.3720.10">
    <property type="entry name" value="MetI-like"/>
    <property type="match status" value="1"/>
</dbReference>
<evidence type="ECO:0000256" key="3">
    <source>
        <dbReference type="ARBA" id="ARBA00022475"/>
    </source>
</evidence>
<keyword evidence="2 7" id="KW-0813">Transport</keyword>
<dbReference type="EMBL" id="VCKY01000049">
    <property type="protein sequence ID" value="TMR21021.1"/>
    <property type="molecule type" value="Genomic_DNA"/>
</dbReference>
<keyword evidence="10" id="KW-1185">Reference proteome</keyword>
<reference evidence="9 10" key="1">
    <citation type="submission" date="2019-05" db="EMBL/GenBank/DDBJ databases">
        <title>Draft genome sequence of Nonomuraea turkmeniaca DSM 43926.</title>
        <authorList>
            <person name="Saricaoglu S."/>
            <person name="Isik K."/>
        </authorList>
    </citation>
    <scope>NUCLEOTIDE SEQUENCE [LARGE SCALE GENOMIC DNA]</scope>
    <source>
        <strain evidence="9 10">DSM 43926</strain>
    </source>
</reference>